<gene>
    <name evidence="9" type="ORF">AVEN_270490_1</name>
</gene>
<reference evidence="9 10" key="1">
    <citation type="journal article" date="2019" name="Sci. Rep.">
        <title>Orb-weaving spider Araneus ventricosus genome elucidates the spidroin gene catalogue.</title>
        <authorList>
            <person name="Kono N."/>
            <person name="Nakamura H."/>
            <person name="Ohtoshi R."/>
            <person name="Moran D.A.P."/>
            <person name="Shinohara A."/>
            <person name="Yoshida Y."/>
            <person name="Fujiwara M."/>
            <person name="Mori M."/>
            <person name="Tomita M."/>
            <person name="Arakawa K."/>
        </authorList>
    </citation>
    <scope>NUCLEOTIDE SEQUENCE [LARGE SCALE GENOMIC DNA]</scope>
</reference>
<dbReference type="InterPro" id="IPR008166">
    <property type="entry name" value="Glyco_transf_92"/>
</dbReference>
<evidence type="ECO:0000313" key="10">
    <source>
        <dbReference type="Proteomes" id="UP000499080"/>
    </source>
</evidence>
<evidence type="ECO:0000256" key="7">
    <source>
        <dbReference type="ARBA" id="ARBA00023136"/>
    </source>
</evidence>
<evidence type="ECO:0000256" key="6">
    <source>
        <dbReference type="ARBA" id="ARBA00022989"/>
    </source>
</evidence>
<sequence length="500" mass="58437">MKTPHQEVCQEITCWTMQAVVQYESSLHRSSCNLNSSNKAWGPLIAQCIFSRLTCLSCLVFLTFIICITQEFTYILNFHGYVATRNWMHGPAVKLFNRKIKKESASFRNQLKYKFLNEEDNDDWLQIMDGVYSYAAYWDTRFPNGSFVRIIAGAKIGNRSLPSLKCLLLDATAGVIEEVEPTHKVLIEHHFRESRTVYIFCNTVKGQPPSMVSLVPLKWNKAWKSELNWMKVHMRKDKPSFTLGVCVRPLFNYTNIFRIVEFIAYYEALGATHFTFYNHDSTEIIWKLIKHLQHVSYSIEFLPWNLPPDIKDMWSLGQIASINDCIYRHMGTNSYIAIVDLDEFITPRHVMNVQELLFAHEKARRRTGSFVFRSCVFCSEYRQDVLPHFIPPFITQTSVRRENWIYPFLVRTKYVVKTSEVVMAGVHHIWELLPGAEERLVPASQVLVHHYRAHLCPGNDKYRGKGEVDPISRKYLNHLLRSKVIEVWKQVMQNTDDEFS</sequence>
<keyword evidence="4 8" id="KW-0808">Transferase</keyword>
<keyword evidence="10" id="KW-1185">Reference proteome</keyword>
<keyword evidence="7 8" id="KW-0472">Membrane</keyword>
<evidence type="ECO:0000256" key="3">
    <source>
        <dbReference type="ARBA" id="ARBA00022676"/>
    </source>
</evidence>
<dbReference type="GO" id="GO:0016020">
    <property type="term" value="C:membrane"/>
    <property type="evidence" value="ECO:0007669"/>
    <property type="project" value="UniProtKB-SubCell"/>
</dbReference>
<accession>A0A4Y2B815</accession>
<keyword evidence="6 8" id="KW-1133">Transmembrane helix</keyword>
<evidence type="ECO:0000256" key="2">
    <source>
        <dbReference type="ARBA" id="ARBA00007647"/>
    </source>
</evidence>
<keyword evidence="3 8" id="KW-0328">Glycosyltransferase</keyword>
<comment type="subcellular location">
    <subcellularLocation>
        <location evidence="1">Membrane</location>
        <topology evidence="1">Single-pass membrane protein</topology>
    </subcellularLocation>
</comment>
<dbReference type="EMBL" id="BGPR01000052">
    <property type="protein sequence ID" value="GBL87204.1"/>
    <property type="molecule type" value="Genomic_DNA"/>
</dbReference>
<evidence type="ECO:0000313" key="9">
    <source>
        <dbReference type="EMBL" id="GBL87204.1"/>
    </source>
</evidence>
<organism evidence="9 10">
    <name type="scientific">Araneus ventricosus</name>
    <name type="common">Orbweaver spider</name>
    <name type="synonym">Epeira ventricosa</name>
    <dbReference type="NCBI Taxonomy" id="182803"/>
    <lineage>
        <taxon>Eukaryota</taxon>
        <taxon>Metazoa</taxon>
        <taxon>Ecdysozoa</taxon>
        <taxon>Arthropoda</taxon>
        <taxon>Chelicerata</taxon>
        <taxon>Arachnida</taxon>
        <taxon>Araneae</taxon>
        <taxon>Araneomorphae</taxon>
        <taxon>Entelegynae</taxon>
        <taxon>Araneoidea</taxon>
        <taxon>Araneidae</taxon>
        <taxon>Araneus</taxon>
    </lineage>
</organism>
<evidence type="ECO:0000256" key="5">
    <source>
        <dbReference type="ARBA" id="ARBA00022692"/>
    </source>
</evidence>
<proteinExistence type="inferred from homology"/>
<dbReference type="Pfam" id="PF01697">
    <property type="entry name" value="Glyco_transf_92"/>
    <property type="match status" value="1"/>
</dbReference>
<feature type="transmembrane region" description="Helical" evidence="8">
    <location>
        <begin position="44"/>
        <end position="68"/>
    </location>
</feature>
<comment type="caution">
    <text evidence="9">The sequence shown here is derived from an EMBL/GenBank/DDBJ whole genome shotgun (WGS) entry which is preliminary data.</text>
</comment>
<dbReference type="OrthoDB" id="2526284at2759"/>
<dbReference type="GO" id="GO:0016757">
    <property type="term" value="F:glycosyltransferase activity"/>
    <property type="evidence" value="ECO:0007669"/>
    <property type="project" value="UniProtKB-UniRule"/>
</dbReference>
<dbReference type="Proteomes" id="UP000499080">
    <property type="component" value="Unassembled WGS sequence"/>
</dbReference>
<comment type="similarity">
    <text evidence="2 8">Belongs to the glycosyltransferase 92 family.</text>
</comment>
<dbReference type="PANTHER" id="PTHR21461">
    <property type="entry name" value="GLYCOSYLTRANSFERASE FAMILY 92 PROTEIN"/>
    <property type="match status" value="1"/>
</dbReference>
<evidence type="ECO:0000256" key="1">
    <source>
        <dbReference type="ARBA" id="ARBA00004167"/>
    </source>
</evidence>
<dbReference type="GO" id="GO:0005737">
    <property type="term" value="C:cytoplasm"/>
    <property type="evidence" value="ECO:0007669"/>
    <property type="project" value="TreeGrafter"/>
</dbReference>
<evidence type="ECO:0000256" key="4">
    <source>
        <dbReference type="ARBA" id="ARBA00022679"/>
    </source>
</evidence>
<evidence type="ECO:0000256" key="8">
    <source>
        <dbReference type="RuleBase" id="RU366017"/>
    </source>
</evidence>
<keyword evidence="5 8" id="KW-0812">Transmembrane</keyword>
<dbReference type="AlphaFoldDB" id="A0A4Y2B815"/>
<name>A0A4Y2B815_ARAVE</name>
<protein>
    <recommendedName>
        <fullName evidence="8">Glycosyltransferase family 92 protein</fullName>
        <ecNumber evidence="8">2.4.1.-</ecNumber>
    </recommendedName>
</protein>
<dbReference type="EC" id="2.4.1.-" evidence="8"/>
<dbReference type="PANTHER" id="PTHR21461:SF40">
    <property type="entry name" value="GLYCOSYLTRANSFERASE FAMILY 92 PROTEIN"/>
    <property type="match status" value="1"/>
</dbReference>